<accession>A0ABT7ZQG4</accession>
<dbReference type="RefSeq" id="WP_290215599.1">
    <property type="nucleotide sequence ID" value="NZ_JASDCQ010000013.1"/>
</dbReference>
<dbReference type="EMBL" id="JASDCQ010000013">
    <property type="protein sequence ID" value="MDN3429178.1"/>
    <property type="molecule type" value="Genomic_DNA"/>
</dbReference>
<protein>
    <submittedName>
        <fullName evidence="1">Uncharacterized protein</fullName>
    </submittedName>
</protein>
<feature type="non-terminal residue" evidence="1">
    <location>
        <position position="1"/>
    </location>
</feature>
<proteinExistence type="predicted"/>
<reference evidence="1 2" key="1">
    <citation type="submission" date="2023-03" db="EMBL/GenBank/DDBJ databases">
        <authorList>
            <person name="Uniacke-Lowe S."/>
            <person name="Ross P."/>
            <person name="Hill C."/>
        </authorList>
    </citation>
    <scope>NUCLEOTIDE SEQUENCE [LARGE SCALE GENOMIC DNA]</scope>
    <source>
        <strain evidence="1 2">APC 4016</strain>
    </source>
</reference>
<comment type="caution">
    <text evidence="1">The sequence shown here is derived from an EMBL/GenBank/DDBJ whole genome shotgun (WGS) entry which is preliminary data.</text>
</comment>
<keyword evidence="2" id="KW-1185">Reference proteome</keyword>
<name>A0ABT7ZQG4_9BACL</name>
<dbReference type="Proteomes" id="UP001225873">
    <property type="component" value="Unassembled WGS sequence"/>
</dbReference>
<evidence type="ECO:0000313" key="1">
    <source>
        <dbReference type="EMBL" id="MDN3429178.1"/>
    </source>
</evidence>
<sequence>HSIDFLRKNEETRITRKKDTFKPLILLGSSFVDGALFLLITLTLNSALHMVLLIKNKHVLQDRLLEKNKDGKRVGNSCLEEWTR</sequence>
<organism evidence="1 2">
    <name type="scientific">Planococcus notacanthi</name>
    <dbReference type="NCBI Taxonomy" id="3035188"/>
    <lineage>
        <taxon>Bacteria</taxon>
        <taxon>Bacillati</taxon>
        <taxon>Bacillota</taxon>
        <taxon>Bacilli</taxon>
        <taxon>Bacillales</taxon>
        <taxon>Caryophanaceae</taxon>
        <taxon>Planococcus</taxon>
    </lineage>
</organism>
<gene>
    <name evidence="1" type="ORF">QMA01_17930</name>
</gene>
<evidence type="ECO:0000313" key="2">
    <source>
        <dbReference type="Proteomes" id="UP001225873"/>
    </source>
</evidence>